<dbReference type="InterPro" id="IPR000182">
    <property type="entry name" value="GNAT_dom"/>
</dbReference>
<dbReference type="OrthoDB" id="9798081at2"/>
<dbReference type="GO" id="GO:0016747">
    <property type="term" value="F:acyltransferase activity, transferring groups other than amino-acyl groups"/>
    <property type="evidence" value="ECO:0007669"/>
    <property type="project" value="InterPro"/>
</dbReference>
<evidence type="ECO:0000259" key="1">
    <source>
        <dbReference type="PROSITE" id="PS51186"/>
    </source>
</evidence>
<dbReference type="Gene3D" id="3.40.630.30">
    <property type="match status" value="1"/>
</dbReference>
<dbReference type="PROSITE" id="PS51186">
    <property type="entry name" value="GNAT"/>
    <property type="match status" value="1"/>
</dbReference>
<dbReference type="SUPFAM" id="SSF55729">
    <property type="entry name" value="Acyl-CoA N-acyltransferases (Nat)"/>
    <property type="match status" value="1"/>
</dbReference>
<organism evidence="2 3">
    <name type="scientific">Enterococcus florum</name>
    <dbReference type="NCBI Taxonomy" id="2480627"/>
    <lineage>
        <taxon>Bacteria</taxon>
        <taxon>Bacillati</taxon>
        <taxon>Bacillota</taxon>
        <taxon>Bacilli</taxon>
        <taxon>Lactobacillales</taxon>
        <taxon>Enterococcaceae</taxon>
        <taxon>Enterococcus</taxon>
    </lineage>
</organism>
<dbReference type="InterPro" id="IPR016181">
    <property type="entry name" value="Acyl_CoA_acyltransferase"/>
</dbReference>
<dbReference type="PANTHER" id="PTHR43792">
    <property type="entry name" value="GNAT FAMILY, PUTATIVE (AFU_ORTHOLOGUE AFUA_3G00765)-RELATED-RELATED"/>
    <property type="match status" value="1"/>
</dbReference>
<protein>
    <submittedName>
        <fullName evidence="2">Acetyltransferase</fullName>
    </submittedName>
</protein>
<dbReference type="Pfam" id="PF13302">
    <property type="entry name" value="Acetyltransf_3"/>
    <property type="match status" value="1"/>
</dbReference>
<accession>A0A4P5P769</accession>
<dbReference type="InterPro" id="IPR051531">
    <property type="entry name" value="N-acetyltransferase"/>
</dbReference>
<sequence length="175" mass="20766">MKTKRLLLRRFIEQDDADLFDYLSDERVVKYEPYPPQTREQCKERVHLYAQSPDFWAVCLTDTGKVIGTIYLAEREQFSMEVGYVFNYAYQHKGYATEALWNLLSLFFSEKGVHRIYAQCNPENSASWRLLERLGFTQEGRLRSNIFFNSTEEGLPIWQDTFVYGLLENELKVFE</sequence>
<dbReference type="EMBL" id="BJCC01000013">
    <property type="protein sequence ID" value="GCF93797.1"/>
    <property type="molecule type" value="Genomic_DNA"/>
</dbReference>
<dbReference type="Proteomes" id="UP000290567">
    <property type="component" value="Unassembled WGS sequence"/>
</dbReference>
<name>A0A4P5P769_9ENTE</name>
<feature type="domain" description="N-acetyltransferase" evidence="1">
    <location>
        <begin position="6"/>
        <end position="158"/>
    </location>
</feature>
<proteinExistence type="predicted"/>
<dbReference type="AlphaFoldDB" id="A0A4P5P769"/>
<keyword evidence="3" id="KW-1185">Reference proteome</keyword>
<comment type="caution">
    <text evidence="2">The sequence shown here is derived from an EMBL/GenBank/DDBJ whole genome shotgun (WGS) entry which is preliminary data.</text>
</comment>
<dbReference type="RefSeq" id="WP_146622242.1">
    <property type="nucleotide sequence ID" value="NZ_BJCC01000013.1"/>
</dbReference>
<keyword evidence="2" id="KW-0808">Transferase</keyword>
<gene>
    <name evidence="2" type="ORF">NRIC_16880</name>
</gene>
<reference evidence="3" key="1">
    <citation type="submission" date="2019-02" db="EMBL/GenBank/DDBJ databases">
        <title>Draft genome sequence of Enterococcus sp. Gos25-1.</title>
        <authorList>
            <person name="Tanaka N."/>
            <person name="Shiwa Y."/>
            <person name="Fujita N."/>
        </authorList>
    </citation>
    <scope>NUCLEOTIDE SEQUENCE [LARGE SCALE GENOMIC DNA]</scope>
    <source>
        <strain evidence="3">Gos25-1</strain>
    </source>
</reference>
<evidence type="ECO:0000313" key="3">
    <source>
        <dbReference type="Proteomes" id="UP000290567"/>
    </source>
</evidence>
<evidence type="ECO:0000313" key="2">
    <source>
        <dbReference type="EMBL" id="GCF93797.1"/>
    </source>
</evidence>